<keyword evidence="1" id="KW-0812">Transmembrane</keyword>
<comment type="caution">
    <text evidence="2">The sequence shown here is derived from an EMBL/GenBank/DDBJ whole genome shotgun (WGS) entry which is preliminary data.</text>
</comment>
<dbReference type="EMBL" id="BLAM01000191">
    <property type="protein sequence ID" value="GET06954.1"/>
    <property type="molecule type" value="Genomic_DNA"/>
</dbReference>
<evidence type="ECO:0000256" key="1">
    <source>
        <dbReference type="SAM" id="Phobius"/>
    </source>
</evidence>
<evidence type="ECO:0000313" key="2">
    <source>
        <dbReference type="EMBL" id="GET06954.1"/>
    </source>
</evidence>
<accession>A0A6F9XNV1</accession>
<dbReference type="AlphaFoldDB" id="A0A6F9XNV1"/>
<proteinExistence type="predicted"/>
<keyword evidence="1" id="KW-1133">Transmembrane helix</keyword>
<name>A0A6F9XNV1_9LACO</name>
<keyword evidence="1" id="KW-0472">Membrane</keyword>
<sequence>MPDKLTNTMFIAIVGLLAIAAISVVMVLFFPTIPKAIGQSYTHLVNTVTERFLNLGAQVGQNADGK</sequence>
<organism evidence="2">
    <name type="scientific">Ligilactobacillus agilis</name>
    <dbReference type="NCBI Taxonomy" id="1601"/>
    <lineage>
        <taxon>Bacteria</taxon>
        <taxon>Bacillati</taxon>
        <taxon>Bacillota</taxon>
        <taxon>Bacilli</taxon>
        <taxon>Lactobacillales</taxon>
        <taxon>Lactobacillaceae</taxon>
        <taxon>Ligilactobacillus</taxon>
    </lineage>
</organism>
<protein>
    <submittedName>
        <fullName evidence="2">Uncharacterized protein</fullName>
    </submittedName>
</protein>
<dbReference type="RefSeq" id="WP_172585145.1">
    <property type="nucleotide sequence ID" value="NZ_BLAM01000191.1"/>
</dbReference>
<feature type="transmembrane region" description="Helical" evidence="1">
    <location>
        <begin position="6"/>
        <end position="30"/>
    </location>
</feature>
<gene>
    <name evidence="2" type="ORF">SY212_19840</name>
</gene>
<reference evidence="2" key="1">
    <citation type="submission" date="2019-10" db="EMBL/GenBank/DDBJ databases">
        <title>Lactobacillus agilis SY212 Whole Genome Sequencing Project.</title>
        <authorList>
            <person name="Suzuki S."/>
            <person name="Endo A."/>
            <person name="Maeno S."/>
            <person name="Shiwa Y."/>
            <person name="Matsutani M."/>
            <person name="Kajikawa A."/>
        </authorList>
    </citation>
    <scope>NUCLEOTIDE SEQUENCE</scope>
    <source>
        <strain evidence="2">SY212</strain>
    </source>
</reference>
<dbReference type="Proteomes" id="UP000494265">
    <property type="component" value="Unassembled WGS sequence"/>
</dbReference>